<evidence type="ECO:0000313" key="2">
    <source>
        <dbReference type="Proteomes" id="UP000070054"/>
    </source>
</evidence>
<dbReference type="Proteomes" id="UP000070054">
    <property type="component" value="Unassembled WGS sequence"/>
</dbReference>
<sequence>MAPTQQQCFVEDVIEPIRICNVTRSPAEDDDDGGNEGATKFKQQQHAITTFDELSNYLEEIQSQSVEHIHHFISICQRNSWRPLQITLPMFELIMEKLSLNNSLRDIVSCFYTRNMNVEEVFCMPYTERRKGSVVGV</sequence>
<dbReference type="OrthoDB" id="5392974at2759"/>
<keyword evidence="2" id="KW-1185">Reference proteome</keyword>
<protein>
    <submittedName>
        <fullName evidence="1">Uncharacterized protein</fullName>
    </submittedName>
</protein>
<name>A0A135RTE0_9PEZI</name>
<organism evidence="1 2">
    <name type="scientific">Colletotrichum nymphaeae SA-01</name>
    <dbReference type="NCBI Taxonomy" id="1460502"/>
    <lineage>
        <taxon>Eukaryota</taxon>
        <taxon>Fungi</taxon>
        <taxon>Dikarya</taxon>
        <taxon>Ascomycota</taxon>
        <taxon>Pezizomycotina</taxon>
        <taxon>Sordariomycetes</taxon>
        <taxon>Hypocreomycetidae</taxon>
        <taxon>Glomerellales</taxon>
        <taxon>Glomerellaceae</taxon>
        <taxon>Colletotrichum</taxon>
        <taxon>Colletotrichum acutatum species complex</taxon>
    </lineage>
</organism>
<evidence type="ECO:0000313" key="1">
    <source>
        <dbReference type="EMBL" id="KXH26961.1"/>
    </source>
</evidence>
<dbReference type="AlphaFoldDB" id="A0A135RTE0"/>
<dbReference type="EMBL" id="JEMN01001802">
    <property type="protein sequence ID" value="KXH26961.1"/>
    <property type="molecule type" value="Genomic_DNA"/>
</dbReference>
<proteinExistence type="predicted"/>
<accession>A0A135RTE0</accession>
<comment type="caution">
    <text evidence="1">The sequence shown here is derived from an EMBL/GenBank/DDBJ whole genome shotgun (WGS) entry which is preliminary data.</text>
</comment>
<gene>
    <name evidence="1" type="ORF">CNYM01_11976</name>
</gene>
<reference evidence="1 2" key="1">
    <citation type="submission" date="2014-02" db="EMBL/GenBank/DDBJ databases">
        <title>The genome sequence of Colletotrichum nymphaeae SA-01.</title>
        <authorList>
            <person name="Baroncelli R."/>
            <person name="Thon M.R."/>
        </authorList>
    </citation>
    <scope>NUCLEOTIDE SEQUENCE [LARGE SCALE GENOMIC DNA]</scope>
    <source>
        <strain evidence="1 2">SA-01</strain>
    </source>
</reference>